<evidence type="ECO:0000256" key="2">
    <source>
        <dbReference type="ARBA" id="ARBA00023015"/>
    </source>
</evidence>
<keyword evidence="4" id="KW-0804">Transcription</keyword>
<dbReference type="SUPFAM" id="SSF101936">
    <property type="entry name" value="DNA-binding pseudobarrel domain"/>
    <property type="match status" value="2"/>
</dbReference>
<keyword evidence="3" id="KW-0238">DNA-binding</keyword>
<dbReference type="Proteomes" id="UP000653305">
    <property type="component" value="Unassembled WGS sequence"/>
</dbReference>
<protein>
    <submittedName>
        <fullName evidence="7">Putative B3 domain-containing protein at5g66980</fullName>
    </submittedName>
</protein>
<dbReference type="Pfam" id="PF02362">
    <property type="entry name" value="B3"/>
    <property type="match status" value="2"/>
</dbReference>
<gene>
    <name evidence="7" type="ORF">PHJA_000172300</name>
</gene>
<dbReference type="Gene3D" id="2.40.330.10">
    <property type="entry name" value="DNA-binding pseudobarrel domain"/>
    <property type="match status" value="2"/>
</dbReference>
<feature type="domain" description="TF-B3" evidence="6">
    <location>
        <begin position="7"/>
        <end position="100"/>
    </location>
</feature>
<evidence type="ECO:0000256" key="1">
    <source>
        <dbReference type="ARBA" id="ARBA00004123"/>
    </source>
</evidence>
<dbReference type="SMART" id="SM01019">
    <property type="entry name" value="B3"/>
    <property type="match status" value="2"/>
</dbReference>
<evidence type="ECO:0000313" key="8">
    <source>
        <dbReference type="Proteomes" id="UP000653305"/>
    </source>
</evidence>
<proteinExistence type="predicted"/>
<evidence type="ECO:0000256" key="5">
    <source>
        <dbReference type="ARBA" id="ARBA00023242"/>
    </source>
</evidence>
<accession>A0A830B4P7</accession>
<organism evidence="7 8">
    <name type="scientific">Phtheirospermum japonicum</name>
    <dbReference type="NCBI Taxonomy" id="374723"/>
    <lineage>
        <taxon>Eukaryota</taxon>
        <taxon>Viridiplantae</taxon>
        <taxon>Streptophyta</taxon>
        <taxon>Embryophyta</taxon>
        <taxon>Tracheophyta</taxon>
        <taxon>Spermatophyta</taxon>
        <taxon>Magnoliopsida</taxon>
        <taxon>eudicotyledons</taxon>
        <taxon>Gunneridae</taxon>
        <taxon>Pentapetalae</taxon>
        <taxon>asterids</taxon>
        <taxon>lamiids</taxon>
        <taxon>Lamiales</taxon>
        <taxon>Orobanchaceae</taxon>
        <taxon>Orobanchaceae incertae sedis</taxon>
        <taxon>Phtheirospermum</taxon>
    </lineage>
</organism>
<evidence type="ECO:0000259" key="6">
    <source>
        <dbReference type="PROSITE" id="PS50863"/>
    </source>
</evidence>
<dbReference type="InterPro" id="IPR015300">
    <property type="entry name" value="DNA-bd_pseudobarrel_sf"/>
</dbReference>
<reference evidence="7" key="1">
    <citation type="submission" date="2020-07" db="EMBL/GenBank/DDBJ databases">
        <title>Ethylene signaling mediates host invasion by parasitic plants.</title>
        <authorList>
            <person name="Yoshida S."/>
        </authorList>
    </citation>
    <scope>NUCLEOTIDE SEQUENCE</scope>
    <source>
        <strain evidence="7">Okayama</strain>
    </source>
</reference>
<dbReference type="PROSITE" id="PS50863">
    <property type="entry name" value="B3"/>
    <property type="match status" value="2"/>
</dbReference>
<dbReference type="PANTHER" id="PTHR31920">
    <property type="entry name" value="B3 DOMAIN-CONTAINING"/>
    <property type="match status" value="1"/>
</dbReference>
<comment type="caution">
    <text evidence="7">The sequence shown here is derived from an EMBL/GenBank/DDBJ whole genome shotgun (WGS) entry which is preliminary data.</text>
</comment>
<name>A0A830B4P7_9LAMI</name>
<dbReference type="OrthoDB" id="1666376at2759"/>
<sequence>MMNTTSPAFFKVFIAEISDQNLKIPPAFTQSLEEALPCKVYLKDRHNNVWSVKVGKIGNCWHFLDGWVTFSRDNFLSSGDILVFEYFSDSWFSVLMYGTSATEKNIVSFMPMGHVSEHITYDTDDDNRTEGFKYAIKGSDNETGVDEYDNDNDDDQEFALEQANATGGAGTNINTIQLSLRRDCYGVEIFQAGLAQQPINPYFVTKVMQKRKGDLFVPKDIIKDFNIDFTEEITLVDPASREFRGKCKIWNDGRVVISGGWRSLCRLNLVAQDDKCICEFVQDVKGRRLFLKVSFVRANEN</sequence>
<dbReference type="CDD" id="cd10017">
    <property type="entry name" value="B3_DNA"/>
    <property type="match status" value="2"/>
</dbReference>
<evidence type="ECO:0000313" key="7">
    <source>
        <dbReference type="EMBL" id="GFP80289.1"/>
    </source>
</evidence>
<dbReference type="GO" id="GO:0003677">
    <property type="term" value="F:DNA binding"/>
    <property type="evidence" value="ECO:0007669"/>
    <property type="project" value="UniProtKB-KW"/>
</dbReference>
<feature type="domain" description="TF-B3" evidence="6">
    <location>
        <begin position="200"/>
        <end position="299"/>
    </location>
</feature>
<dbReference type="InterPro" id="IPR050655">
    <property type="entry name" value="Plant_B3_domain"/>
</dbReference>
<dbReference type="AlphaFoldDB" id="A0A830B4P7"/>
<comment type="subcellular location">
    <subcellularLocation>
        <location evidence="1">Nucleus</location>
    </subcellularLocation>
</comment>
<keyword evidence="2" id="KW-0805">Transcription regulation</keyword>
<keyword evidence="5" id="KW-0539">Nucleus</keyword>
<dbReference type="EMBL" id="BMAC01000017">
    <property type="protein sequence ID" value="GFP80289.1"/>
    <property type="molecule type" value="Genomic_DNA"/>
</dbReference>
<dbReference type="InterPro" id="IPR003340">
    <property type="entry name" value="B3_DNA-bd"/>
</dbReference>
<dbReference type="GO" id="GO:0005634">
    <property type="term" value="C:nucleus"/>
    <property type="evidence" value="ECO:0007669"/>
    <property type="project" value="UniProtKB-SubCell"/>
</dbReference>
<keyword evidence="8" id="KW-1185">Reference proteome</keyword>
<evidence type="ECO:0000256" key="4">
    <source>
        <dbReference type="ARBA" id="ARBA00023163"/>
    </source>
</evidence>
<dbReference type="PANTHER" id="PTHR31920:SF135">
    <property type="entry name" value="B3 DOMAIN-CONTAINING PROTEIN OS03G0621600-RELATED"/>
    <property type="match status" value="1"/>
</dbReference>
<evidence type="ECO:0000256" key="3">
    <source>
        <dbReference type="ARBA" id="ARBA00023125"/>
    </source>
</evidence>